<accession>A0A5N5WIR0</accession>
<protein>
    <submittedName>
        <fullName evidence="4">WD40-repeat-containing domain protein</fullName>
    </submittedName>
</protein>
<dbReference type="Gene3D" id="2.130.10.10">
    <property type="entry name" value="YVTN repeat-like/Quinoprotein amine dehydrogenase"/>
    <property type="match status" value="1"/>
</dbReference>
<dbReference type="PROSITE" id="PS50294">
    <property type="entry name" value="WD_REPEATS_REGION"/>
    <property type="match status" value="1"/>
</dbReference>
<dbReference type="InterPro" id="IPR019775">
    <property type="entry name" value="WD40_repeat_CS"/>
</dbReference>
<dbReference type="InterPro" id="IPR015943">
    <property type="entry name" value="WD40/YVTN_repeat-like_dom_sf"/>
</dbReference>
<keyword evidence="5" id="KW-1185">Reference proteome</keyword>
<proteinExistence type="predicted"/>
<dbReference type="AlphaFoldDB" id="A0A5N5WIR0"/>
<sequence>MAIAAGASQPLEESAKVATLEAGDVSLAASTCKTGANYCGWYLKDKLGFSHVVDRHALYLCISPTLARMTMNCVNTGQVLRTINNTSSIQSAGFSPGSPALACIANESNIRMEDLHTGETEEMLKLDADVYSVAISRSSGSRVAVCAGKSIVCFRDMGAGTTERAVQYEQSNPRHALFAYALELSSDESKLASGDLDGHVVLWDLSDHGMVDKELSLCHSGFITHLLFSLNDTQLLPSSADAAIRVWDVASGKTEQIL</sequence>
<dbReference type="SUPFAM" id="SSF50978">
    <property type="entry name" value="WD40 repeat-like"/>
    <property type="match status" value="1"/>
</dbReference>
<evidence type="ECO:0000256" key="2">
    <source>
        <dbReference type="ARBA" id="ARBA00022737"/>
    </source>
</evidence>
<dbReference type="InterPro" id="IPR001680">
    <property type="entry name" value="WD40_rpt"/>
</dbReference>
<dbReference type="PROSITE" id="PS50082">
    <property type="entry name" value="WD_REPEATS_2"/>
    <property type="match status" value="2"/>
</dbReference>
<evidence type="ECO:0000256" key="3">
    <source>
        <dbReference type="PROSITE-ProRule" id="PRU00221"/>
    </source>
</evidence>
<keyword evidence="2" id="KW-0677">Repeat</keyword>
<keyword evidence="1 3" id="KW-0853">WD repeat</keyword>
<evidence type="ECO:0000256" key="1">
    <source>
        <dbReference type="ARBA" id="ARBA00022574"/>
    </source>
</evidence>
<feature type="repeat" description="WD" evidence="3">
    <location>
        <begin position="219"/>
        <end position="257"/>
    </location>
</feature>
<dbReference type="PANTHER" id="PTHR19848:SF8">
    <property type="entry name" value="F-BOX AND WD REPEAT DOMAIN CONTAINING 7"/>
    <property type="match status" value="1"/>
</dbReference>
<dbReference type="EMBL" id="ML732398">
    <property type="protein sequence ID" value="KAB8068358.1"/>
    <property type="molecule type" value="Genomic_DNA"/>
</dbReference>
<evidence type="ECO:0000313" key="5">
    <source>
        <dbReference type="Proteomes" id="UP000326565"/>
    </source>
</evidence>
<dbReference type="OrthoDB" id="4508658at2759"/>
<organism evidence="4 5">
    <name type="scientific">Aspergillus leporis</name>
    <dbReference type="NCBI Taxonomy" id="41062"/>
    <lineage>
        <taxon>Eukaryota</taxon>
        <taxon>Fungi</taxon>
        <taxon>Dikarya</taxon>
        <taxon>Ascomycota</taxon>
        <taxon>Pezizomycotina</taxon>
        <taxon>Eurotiomycetes</taxon>
        <taxon>Eurotiomycetidae</taxon>
        <taxon>Eurotiales</taxon>
        <taxon>Aspergillaceae</taxon>
        <taxon>Aspergillus</taxon>
        <taxon>Aspergillus subgen. Circumdati</taxon>
    </lineage>
</organism>
<dbReference type="PANTHER" id="PTHR19848">
    <property type="entry name" value="WD40 REPEAT PROTEIN"/>
    <property type="match status" value="1"/>
</dbReference>
<feature type="repeat" description="WD" evidence="3">
    <location>
        <begin position="172"/>
        <end position="213"/>
    </location>
</feature>
<dbReference type="PROSITE" id="PS00678">
    <property type="entry name" value="WD_REPEATS_1"/>
    <property type="match status" value="1"/>
</dbReference>
<dbReference type="Proteomes" id="UP000326565">
    <property type="component" value="Unassembled WGS sequence"/>
</dbReference>
<gene>
    <name evidence="4" type="ORF">BDV29DRAFT_162460</name>
</gene>
<dbReference type="InterPro" id="IPR036322">
    <property type="entry name" value="WD40_repeat_dom_sf"/>
</dbReference>
<reference evidence="4 5" key="1">
    <citation type="submission" date="2019-04" db="EMBL/GenBank/DDBJ databases">
        <title>Friends and foes A comparative genomics study of 23 Aspergillus species from section Flavi.</title>
        <authorList>
            <consortium name="DOE Joint Genome Institute"/>
            <person name="Kjaerbolling I."/>
            <person name="Vesth T."/>
            <person name="Frisvad J.C."/>
            <person name="Nybo J.L."/>
            <person name="Theobald S."/>
            <person name="Kildgaard S."/>
            <person name="Isbrandt T."/>
            <person name="Kuo A."/>
            <person name="Sato A."/>
            <person name="Lyhne E.K."/>
            <person name="Kogle M.E."/>
            <person name="Wiebenga A."/>
            <person name="Kun R.S."/>
            <person name="Lubbers R.J."/>
            <person name="Makela M.R."/>
            <person name="Barry K."/>
            <person name="Chovatia M."/>
            <person name="Clum A."/>
            <person name="Daum C."/>
            <person name="Haridas S."/>
            <person name="He G."/>
            <person name="LaButti K."/>
            <person name="Lipzen A."/>
            <person name="Mondo S."/>
            <person name="Riley R."/>
            <person name="Salamov A."/>
            <person name="Simmons B.A."/>
            <person name="Magnuson J.K."/>
            <person name="Henrissat B."/>
            <person name="Mortensen U.H."/>
            <person name="Larsen T.O."/>
            <person name="Devries R.P."/>
            <person name="Grigoriev I.V."/>
            <person name="Machida M."/>
            <person name="Baker S.E."/>
            <person name="Andersen M.R."/>
        </authorList>
    </citation>
    <scope>NUCLEOTIDE SEQUENCE [LARGE SCALE GENOMIC DNA]</scope>
    <source>
        <strain evidence="4 5">CBS 151.66</strain>
    </source>
</reference>
<evidence type="ECO:0000313" key="4">
    <source>
        <dbReference type="EMBL" id="KAB8068358.1"/>
    </source>
</evidence>
<dbReference type="Pfam" id="PF00400">
    <property type="entry name" value="WD40"/>
    <property type="match status" value="2"/>
</dbReference>
<dbReference type="SMART" id="SM00320">
    <property type="entry name" value="WD40"/>
    <property type="match status" value="4"/>
</dbReference>
<name>A0A5N5WIR0_9EURO</name>